<dbReference type="InterPro" id="IPR029262">
    <property type="entry name" value="RPOL_N"/>
</dbReference>
<evidence type="ECO:0000256" key="1">
    <source>
        <dbReference type="ARBA" id="ARBA00004173"/>
    </source>
</evidence>
<sequence>MYSNDHRQGQYFLCGGLLALGLRTKQAIRRRSGCSRPRTLSMLRDALGQLGARLLAHATARQGKRRAADLALAVESPGGRAYLSSARLFSAHPAQLLEEEPPPDTAGEERAQAELVVHNQLVTQLTLLHHQVRSQNIVEQGFVPRNVLADAYYTPVRLYLDELGAGGALTEAQAAVRERWLRQLDAERSALVRSVERYLRDTQAAKDRGSAADLPAGRDKALEWFGPLVEAIRAEQEAIGDQQVSMDRRAYGPFLLCLPPEPLAVITLHVALAALLAGGRAPPAAGMSETDAGREAGSAKVTNLVLQIGRAVQNQVNLDNMRQNAAAANKRGQEATRALREAGLVPAGSLELSDAQRAALDGDLSNLPDLADETRAWLLGVEGGAAARLQALRKRHPRPSVGKLMKRTRQRINNCMKWEKSDLCKIGAVLLHLLMEVAEITPYRRDAEGRIMDRLDTPTLAPVKAFWRRTEFQQDGRRTGTMYCHDEVLRQVSAAEQGVREAMMPQFMPMVVPSRPWTHYDRGGHLLSDQEVVRLHGNILQRDALKIADAQPLRERAINQVYSALDALGQVGWRINAPVLAAIEAAWAAGGGVCELPSATDFPAIPAPSAVRFRTASTRRGQLQVTATSAETGTEAFWRRLANARVKKKNRELHSLRCDTNLKLGVAREFADEEAFYFPHSLDFRGRAYPMHPHLNHLGNDLCRGLLYFAEPRPLGRNGLGWLYVQIANSYGNGVDKLAFHERQQHVQERLNLVLNSAERPFEGTRWWQGADAPWQCLAACMEVRDALASGDPAGFRSRLPVQLDGSCNGLQHYAALSRDAPGGLSVNLLPVDRPQDVYSGIAALVREHVEREAAEGLPEAIALVGNIDRKLVKQTVMTSVYGVTFIGARHQIGARLRDRGWEEEGVVFRASSYGAKVTLDALGTMFSSARETMKWLTACARMIGTSGDPVSWHTPLGLPIVQPYRRKDTAHVVTVLQRLVLRTTKDSPVDRSRQASAFPPNYIHSIDSSHMMLTALACKRAGLAFAGVHDSFWTHAGSVDELNGLLREAFVELHSRPLLQELAAELQERHPDVVIPPVPELGELDLREVLHAPYFFS</sequence>
<proteinExistence type="inferred from homology"/>
<evidence type="ECO:0000256" key="6">
    <source>
        <dbReference type="ARBA" id="ARBA00022946"/>
    </source>
</evidence>
<comment type="catalytic activity">
    <reaction evidence="9 10">
        <text>RNA(n) + a ribonucleoside 5'-triphosphate = RNA(n+1) + diphosphate</text>
        <dbReference type="Rhea" id="RHEA:21248"/>
        <dbReference type="Rhea" id="RHEA-COMP:14527"/>
        <dbReference type="Rhea" id="RHEA-COMP:17342"/>
        <dbReference type="ChEBI" id="CHEBI:33019"/>
        <dbReference type="ChEBI" id="CHEBI:61557"/>
        <dbReference type="ChEBI" id="CHEBI:140395"/>
        <dbReference type="EC" id="2.7.7.6"/>
    </reaction>
</comment>
<evidence type="ECO:0000256" key="2">
    <source>
        <dbReference type="ARBA" id="ARBA00009493"/>
    </source>
</evidence>
<keyword evidence="3 10" id="KW-0240">DNA-directed RNA polymerase</keyword>
<comment type="caution">
    <text evidence="12">The sequence shown here is derived from an EMBL/GenBank/DDBJ whole genome shotgun (WGS) entry which is preliminary data.</text>
</comment>
<dbReference type="Proteomes" id="UP001445335">
    <property type="component" value="Unassembled WGS sequence"/>
</dbReference>
<dbReference type="EMBL" id="JALJOU010000108">
    <property type="protein sequence ID" value="KAK9821090.1"/>
    <property type="molecule type" value="Genomic_DNA"/>
</dbReference>
<dbReference type="InterPro" id="IPR043502">
    <property type="entry name" value="DNA/RNA_pol_sf"/>
</dbReference>
<comment type="similarity">
    <text evidence="2 10">Belongs to the phage and mitochondrial RNA polymerase family.</text>
</comment>
<accession>A0AAW1QII4</accession>
<dbReference type="Gene3D" id="1.10.150.20">
    <property type="entry name" value="5' to 3' exonuclease, C-terminal subdomain"/>
    <property type="match status" value="1"/>
</dbReference>
<feature type="domain" description="DNA-directed RNA polymerase N-terminal" evidence="11">
    <location>
        <begin position="181"/>
        <end position="570"/>
    </location>
</feature>
<keyword evidence="5 10" id="KW-0548">Nucleotidyltransferase</keyword>
<evidence type="ECO:0000313" key="13">
    <source>
        <dbReference type="Proteomes" id="UP001445335"/>
    </source>
</evidence>
<dbReference type="InterPro" id="IPR046950">
    <property type="entry name" value="DNA-dir_Rpol_C_phage-type"/>
</dbReference>
<dbReference type="GO" id="GO:0034245">
    <property type="term" value="C:mitochondrial DNA-directed RNA polymerase complex"/>
    <property type="evidence" value="ECO:0007669"/>
    <property type="project" value="TreeGrafter"/>
</dbReference>
<dbReference type="Pfam" id="PF14700">
    <property type="entry name" value="RPOL_N"/>
    <property type="match status" value="1"/>
</dbReference>
<dbReference type="Gene3D" id="1.10.287.280">
    <property type="match status" value="1"/>
</dbReference>
<comment type="subcellular location">
    <subcellularLocation>
        <location evidence="1">Mitochondrion</location>
    </subcellularLocation>
</comment>
<dbReference type="SMART" id="SM01311">
    <property type="entry name" value="RPOL_N"/>
    <property type="match status" value="1"/>
</dbReference>
<dbReference type="PROSITE" id="PS00489">
    <property type="entry name" value="RNA_POL_PHAGE_2"/>
    <property type="match status" value="1"/>
</dbReference>
<dbReference type="PANTHER" id="PTHR10102">
    <property type="entry name" value="DNA-DIRECTED RNA POLYMERASE, MITOCHONDRIAL"/>
    <property type="match status" value="1"/>
</dbReference>
<keyword evidence="8 10" id="KW-0804">Transcription</keyword>
<name>A0AAW1QII4_9CHLO</name>
<dbReference type="FunFam" id="1.10.150.20:FF:000041">
    <property type="entry name" value="DNA-directed RNA polymerase"/>
    <property type="match status" value="1"/>
</dbReference>
<comment type="function">
    <text evidence="10">DNA-dependent RNA polymerase catalyzes the transcription of DNA into RNA using the four ribonucleoside triphosphates as substrates.</text>
</comment>
<reference evidence="12 13" key="1">
    <citation type="journal article" date="2024" name="Nat. Commun.">
        <title>Phylogenomics reveals the evolutionary origins of lichenization in chlorophyte algae.</title>
        <authorList>
            <person name="Puginier C."/>
            <person name="Libourel C."/>
            <person name="Otte J."/>
            <person name="Skaloud P."/>
            <person name="Haon M."/>
            <person name="Grisel S."/>
            <person name="Petersen M."/>
            <person name="Berrin J.G."/>
            <person name="Delaux P.M."/>
            <person name="Dal Grande F."/>
            <person name="Keller J."/>
        </authorList>
    </citation>
    <scope>NUCLEOTIDE SEQUENCE [LARGE SCALE GENOMIC DNA]</scope>
    <source>
        <strain evidence="12 13">SAG 245.80</strain>
    </source>
</reference>
<dbReference type="Gene3D" id="1.10.1320.10">
    <property type="entry name" value="DNA-directed RNA polymerase, N-terminal domain"/>
    <property type="match status" value="1"/>
</dbReference>
<protein>
    <recommendedName>
        <fullName evidence="10">DNA-directed RNA polymerase</fullName>
        <ecNumber evidence="10">2.7.7.6</ecNumber>
    </recommendedName>
</protein>
<evidence type="ECO:0000313" key="12">
    <source>
        <dbReference type="EMBL" id="KAK9821090.1"/>
    </source>
</evidence>
<organism evidence="12 13">
    <name type="scientific">Elliptochloris bilobata</name>
    <dbReference type="NCBI Taxonomy" id="381761"/>
    <lineage>
        <taxon>Eukaryota</taxon>
        <taxon>Viridiplantae</taxon>
        <taxon>Chlorophyta</taxon>
        <taxon>core chlorophytes</taxon>
        <taxon>Trebouxiophyceae</taxon>
        <taxon>Trebouxiophyceae incertae sedis</taxon>
        <taxon>Elliptochloris clade</taxon>
        <taxon>Elliptochloris</taxon>
    </lineage>
</organism>
<evidence type="ECO:0000256" key="8">
    <source>
        <dbReference type="ARBA" id="ARBA00023163"/>
    </source>
</evidence>
<evidence type="ECO:0000256" key="5">
    <source>
        <dbReference type="ARBA" id="ARBA00022695"/>
    </source>
</evidence>
<dbReference type="Pfam" id="PF00940">
    <property type="entry name" value="RNA_pol"/>
    <property type="match status" value="1"/>
</dbReference>
<dbReference type="GO" id="GO:0003899">
    <property type="term" value="F:DNA-directed RNA polymerase activity"/>
    <property type="evidence" value="ECO:0007669"/>
    <property type="project" value="UniProtKB-EC"/>
</dbReference>
<evidence type="ECO:0000256" key="3">
    <source>
        <dbReference type="ARBA" id="ARBA00022478"/>
    </source>
</evidence>
<dbReference type="EC" id="2.7.7.6" evidence="10"/>
<dbReference type="AlphaFoldDB" id="A0AAW1QII4"/>
<evidence type="ECO:0000256" key="9">
    <source>
        <dbReference type="ARBA" id="ARBA00048552"/>
    </source>
</evidence>
<evidence type="ECO:0000256" key="10">
    <source>
        <dbReference type="RuleBase" id="RU003805"/>
    </source>
</evidence>
<dbReference type="PANTHER" id="PTHR10102:SF0">
    <property type="entry name" value="DNA-DIRECTED RNA POLYMERASE, MITOCHONDRIAL"/>
    <property type="match status" value="1"/>
</dbReference>
<keyword evidence="13" id="KW-1185">Reference proteome</keyword>
<keyword evidence="7" id="KW-0496">Mitochondrion</keyword>
<dbReference type="PROSITE" id="PS00900">
    <property type="entry name" value="RNA_POL_PHAGE_1"/>
    <property type="match status" value="1"/>
</dbReference>
<evidence type="ECO:0000256" key="7">
    <source>
        <dbReference type="ARBA" id="ARBA00023128"/>
    </source>
</evidence>
<keyword evidence="6" id="KW-0809">Transit peptide</keyword>
<dbReference type="InterPro" id="IPR002092">
    <property type="entry name" value="DNA-dir_Rpol_phage-type"/>
</dbReference>
<gene>
    <name evidence="12" type="ORF">WJX81_001082</name>
</gene>
<dbReference type="SUPFAM" id="SSF56672">
    <property type="entry name" value="DNA/RNA polymerases"/>
    <property type="match status" value="1"/>
</dbReference>
<dbReference type="GO" id="GO:0006390">
    <property type="term" value="P:mitochondrial transcription"/>
    <property type="evidence" value="ECO:0007669"/>
    <property type="project" value="TreeGrafter"/>
</dbReference>
<dbReference type="GO" id="GO:0003677">
    <property type="term" value="F:DNA binding"/>
    <property type="evidence" value="ECO:0007669"/>
    <property type="project" value="InterPro"/>
</dbReference>
<evidence type="ECO:0000256" key="4">
    <source>
        <dbReference type="ARBA" id="ARBA00022679"/>
    </source>
</evidence>
<dbReference type="InterPro" id="IPR037159">
    <property type="entry name" value="RNA_POL_N_sf"/>
</dbReference>
<dbReference type="FunFam" id="1.10.287.280:FF:000001">
    <property type="entry name" value="DNA-directed RNA polymerase"/>
    <property type="match status" value="1"/>
</dbReference>
<evidence type="ECO:0000259" key="11">
    <source>
        <dbReference type="SMART" id="SM01311"/>
    </source>
</evidence>
<keyword evidence="4 10" id="KW-0808">Transferase</keyword>